<evidence type="ECO:0000259" key="9">
    <source>
        <dbReference type="Pfam" id="PF23039"/>
    </source>
</evidence>
<feature type="compositionally biased region" description="Low complexity" evidence="6">
    <location>
        <begin position="1449"/>
        <end position="1458"/>
    </location>
</feature>
<organism evidence="12 13">
    <name type="scientific">Dermatophagoides pteronyssinus</name>
    <name type="common">European house dust mite</name>
    <dbReference type="NCBI Taxonomy" id="6956"/>
    <lineage>
        <taxon>Eukaryota</taxon>
        <taxon>Metazoa</taxon>
        <taxon>Ecdysozoa</taxon>
        <taxon>Arthropoda</taxon>
        <taxon>Chelicerata</taxon>
        <taxon>Arachnida</taxon>
        <taxon>Acari</taxon>
        <taxon>Acariformes</taxon>
        <taxon>Sarcoptiformes</taxon>
        <taxon>Astigmata</taxon>
        <taxon>Psoroptidia</taxon>
        <taxon>Analgoidea</taxon>
        <taxon>Pyroglyphidae</taxon>
        <taxon>Dermatophagoidinae</taxon>
        <taxon>Dermatophagoides</taxon>
    </lineage>
</organism>
<dbReference type="Pfam" id="PF23487">
    <property type="entry name" value="Ig_TMEM132_6th"/>
    <property type="match status" value="1"/>
</dbReference>
<comment type="similarity">
    <text evidence="2">Belongs to the TMEM132 family.</text>
</comment>
<proteinExistence type="inferred from homology"/>
<comment type="subcellular location">
    <subcellularLocation>
        <location evidence="1">Membrane</location>
        <topology evidence="1">Single-pass type I membrane protein</topology>
    </subcellularLocation>
</comment>
<reference evidence="13" key="1">
    <citation type="submission" date="2025-08" db="UniProtKB">
        <authorList>
            <consortium name="RefSeq"/>
        </authorList>
    </citation>
    <scope>IDENTIFICATION</scope>
    <source>
        <strain evidence="13">Airmid</strain>
    </source>
</reference>
<feature type="transmembrane region" description="Helical" evidence="7">
    <location>
        <begin position="1153"/>
        <end position="1175"/>
    </location>
</feature>
<evidence type="ECO:0000259" key="10">
    <source>
        <dbReference type="Pfam" id="PF23486"/>
    </source>
</evidence>
<keyword evidence="12" id="KW-1185">Reference proteome</keyword>
<dbReference type="InterPro" id="IPR055423">
    <property type="entry name" value="Ig_TMEM132_5th"/>
</dbReference>
<dbReference type="PANTHER" id="PTHR13388:SF11">
    <property type="entry name" value="DETONATOR, ISOFORM E"/>
    <property type="match status" value="1"/>
</dbReference>
<gene>
    <name evidence="13" type="primary">LOC113799679</name>
</gene>
<evidence type="ECO:0000313" key="13">
    <source>
        <dbReference type="RefSeq" id="XP_027206161.1"/>
    </source>
</evidence>
<keyword evidence="4 7" id="KW-1133">Transmembrane helix</keyword>
<dbReference type="Pfam" id="PF16070">
    <property type="entry name" value="Ig_TMEM132_4th"/>
    <property type="match status" value="1"/>
</dbReference>
<dbReference type="KEGG" id="dpte:113799679"/>
<evidence type="ECO:0000259" key="11">
    <source>
        <dbReference type="Pfam" id="PF23487"/>
    </source>
</evidence>
<feature type="region of interest" description="Disordered" evidence="6">
    <location>
        <begin position="1492"/>
        <end position="1515"/>
    </location>
</feature>
<dbReference type="PANTHER" id="PTHR13388">
    <property type="entry name" value="DETONATOR, ISOFORM E"/>
    <property type="match status" value="1"/>
</dbReference>
<dbReference type="GO" id="GO:0016020">
    <property type="term" value="C:membrane"/>
    <property type="evidence" value="ECO:0007669"/>
    <property type="project" value="UniProtKB-SubCell"/>
</dbReference>
<dbReference type="InterPro" id="IPR055421">
    <property type="entry name" value="TMEM132_3rd"/>
</dbReference>
<evidence type="ECO:0000313" key="12">
    <source>
        <dbReference type="Proteomes" id="UP000515146"/>
    </source>
</evidence>
<feature type="domain" description="Transmembrane protein TMEM132 cohesin-like" evidence="9">
    <location>
        <begin position="435"/>
        <end position="538"/>
    </location>
</feature>
<evidence type="ECO:0000256" key="1">
    <source>
        <dbReference type="ARBA" id="ARBA00004479"/>
    </source>
</evidence>
<dbReference type="InterPro" id="IPR055424">
    <property type="entry name" value="Ig_TMEM132_6th"/>
</dbReference>
<dbReference type="Proteomes" id="UP000515146">
    <property type="component" value="Unplaced"/>
</dbReference>
<feature type="region of interest" description="Disordered" evidence="6">
    <location>
        <begin position="1400"/>
        <end position="1478"/>
    </location>
</feature>
<feature type="compositionally biased region" description="Basic and acidic residues" evidence="6">
    <location>
        <begin position="591"/>
        <end position="606"/>
    </location>
</feature>
<evidence type="ECO:0000256" key="6">
    <source>
        <dbReference type="SAM" id="MobiDB-lite"/>
    </source>
</evidence>
<evidence type="ECO:0000256" key="3">
    <source>
        <dbReference type="ARBA" id="ARBA00022692"/>
    </source>
</evidence>
<feature type="domain" description="Transmembrane protein family 132 fourth" evidence="8">
    <location>
        <begin position="629"/>
        <end position="724"/>
    </location>
</feature>
<feature type="compositionally biased region" description="Basic residues" evidence="6">
    <location>
        <begin position="1400"/>
        <end position="1413"/>
    </location>
</feature>
<evidence type="ECO:0000256" key="7">
    <source>
        <dbReference type="SAM" id="Phobius"/>
    </source>
</evidence>
<protein>
    <submittedName>
        <fullName evidence="13">Uncharacterized protein LOC113799679</fullName>
    </submittedName>
</protein>
<dbReference type="FunCoup" id="A0A6P6YMS0">
    <property type="interactions" value="28"/>
</dbReference>
<keyword evidence="3 7" id="KW-0812">Transmembrane</keyword>
<dbReference type="InParanoid" id="A0A6P6YMS0"/>
<dbReference type="Pfam" id="PF23486">
    <property type="entry name" value="Ig_TMEM132_5th"/>
    <property type="match status" value="1"/>
</dbReference>
<dbReference type="RefSeq" id="XP_027206161.1">
    <property type="nucleotide sequence ID" value="XM_027350360.1"/>
</dbReference>
<dbReference type="InterPro" id="IPR031437">
    <property type="entry name" value="Ig_TMEM132_4th"/>
</dbReference>
<sequence length="1533" mass="174224">MESIKNIKYYHHRHCFLSSSASLIMRMVIILLLLLLSSLTSVITAKPTTGQQQQRLFQFDYSQMLAINTTTTTTTLLPSILTKINHHNEIIHNNNDDHHHQLQNPHLDINLINLLPEANLLFLDETNFVHQQENSNQRPIFNKLNRLNESKSSSIINKDEQDKIVDIRHFALTDSTSSITLYATYGPFMTQKTINPFSICRNDSSRSTTTTTKTAAKTSVDCQRKLSFNNDGNGGGGDKKIDNNNNNISEQINAYLVTREVRRSHPILRVLFYASHLFELRSNNNHLLRRSSSPTSSMTNNGGGGGGEKSICAVVIVQYHGERLFGTCSPNQNRLNACIAEIIIPALYWPPLDVTNGGVYAAKQQKSSMAKVFYTIAHIPGDQQCNDQNFLSLLASTSSSDNSDETISDLFSAENSMNLIHLSDVFLVPFRGSYEEVTNDNVVTVLIPQEPVYPNSKIYIPVKYTYNPEYPISAFSLRVQVKPGLKILGAQLSHPNKLWQLSIELGTGQTSATVTAFLRDSSSSSSFDNQSPLLDELMENISQEVYSWLIEVTDEVNIAEMNGRIVWQLLYETEMDGYRNNPNNNIIIDSSNEHSQRQRQQSELDENFEKESIKLTSLIDIQKDVMEEIIAITNSKELLNTAVLNGRQISRKMRIYQVSAAGHISDITFQCSCQSIDESIIKVSTSCTSVYLDGSEIRGSQNATIRIRYGSFIGQGNFVVWMPQIPLEIRVSDDKLSQIKGWRVHRNIRIGSMNFNPFNHGSSSLSSSSSIHGNYFDTIDDEMLADQNDDDDDNDNDYWPESFNIATDSIKQICQLKFQQTRIEVYTRYMSNDHDSGREASLVNRRHLIRITKIIKNMIRVSDKKIIGILRGNIIEGVSSGIANVEIISPITGNIIGSKRIEVDTERLNITNMKVSLISGIRMEIEPVDGHGNQNLWMVRTSLLNSLTKQYQEALLDARLYFSDHTSLYLSDISPNDYHLTINTFKGVVDNVTRNNVMENYDEIGSFIYDIPRIIALMPGQGEQIHMTIDSIRSCQRKKSKPLSSSFVNVDVNFELPNSMFSLQNDAIHYRRYGTSNTAGIRHHSPSIIINQTGKTNEFVDKFLNPFYKKRIISSAKEYHNNNNDNIRYQRHSIPISTATAAAANENGSTMKFGIISFLTIIGIAFIIIVFYSMFMFRFHNKNHQNHITTTTTTTNVKTTTTAESPESFRKLKIMAGNSKRSYLSGCLNYRNNDNNDHHQMDDVRDWIWISKEELENDEQMIKNSLKHEKLLTPLLHHHHHHNRSNKLTNQTLLNSYNQNESNDNATTTTATMNLIINPSDETFFNHQNDSDDNNVSGDNNNINDSKAINRKYNFSVPGTTMVMSNDNNHDKVMQSSKPLLMMAKTRHIPIPKKRVINNNNHRHHHHHRNNRNHHIDNEMVPKQNSSSIPPPLPLHRILDAKPNKRLKISSPSSNLDNNNDDIDEIPPPIPPHRNNSSIMIQKRPNQLSLQNVNSTTNNHHHHHHNRQSPTQPSIDHHCMMKILNNRLKESQA</sequence>
<feature type="region of interest" description="Disordered" evidence="6">
    <location>
        <begin position="586"/>
        <end position="606"/>
    </location>
</feature>
<evidence type="ECO:0000259" key="8">
    <source>
        <dbReference type="Pfam" id="PF16070"/>
    </source>
</evidence>
<feature type="domain" description="Transmembrane protein TMEM132 sixth" evidence="11">
    <location>
        <begin position="910"/>
        <end position="1037"/>
    </location>
</feature>
<evidence type="ECO:0000256" key="2">
    <source>
        <dbReference type="ARBA" id="ARBA00006166"/>
    </source>
</evidence>
<dbReference type="OrthoDB" id="10026202at2759"/>
<evidence type="ECO:0000256" key="5">
    <source>
        <dbReference type="ARBA" id="ARBA00023136"/>
    </source>
</evidence>
<feature type="domain" description="Transmembrane protein TMEM132 fifth" evidence="10">
    <location>
        <begin position="728"/>
        <end position="906"/>
    </location>
</feature>
<dbReference type="OMA" id="DECPTRN"/>
<keyword evidence="5 7" id="KW-0472">Membrane</keyword>
<dbReference type="Pfam" id="PF23039">
    <property type="entry name" value="TMEM132_3rd"/>
    <property type="match status" value="1"/>
</dbReference>
<name>A0A6P6YMS0_DERPT</name>
<evidence type="ECO:0000256" key="4">
    <source>
        <dbReference type="ARBA" id="ARBA00022989"/>
    </source>
</evidence>
<accession>A0A6P6YMS0</accession>
<dbReference type="InterPro" id="IPR026307">
    <property type="entry name" value="TMEM132"/>
</dbReference>
<dbReference type="CTD" id="31555"/>